<evidence type="ECO:0000313" key="3">
    <source>
        <dbReference type="Proteomes" id="UP001396334"/>
    </source>
</evidence>
<gene>
    <name evidence="2" type="ORF">V6N11_043118</name>
</gene>
<name>A0ABR2QYC4_9ROSI</name>
<dbReference type="EMBL" id="JBBPBN010000030">
    <property type="protein sequence ID" value="KAK9005695.1"/>
    <property type="molecule type" value="Genomic_DNA"/>
</dbReference>
<dbReference type="Proteomes" id="UP001396334">
    <property type="component" value="Unassembled WGS sequence"/>
</dbReference>
<evidence type="ECO:0000256" key="1">
    <source>
        <dbReference type="SAM" id="MobiDB-lite"/>
    </source>
</evidence>
<keyword evidence="3" id="KW-1185">Reference proteome</keyword>
<feature type="region of interest" description="Disordered" evidence="1">
    <location>
        <begin position="1"/>
        <end position="76"/>
    </location>
</feature>
<feature type="region of interest" description="Disordered" evidence="1">
    <location>
        <begin position="102"/>
        <end position="121"/>
    </location>
</feature>
<reference evidence="2 3" key="1">
    <citation type="journal article" date="2024" name="G3 (Bethesda)">
        <title>Genome assembly of Hibiscus sabdariffa L. provides insights into metabolisms of medicinal natural products.</title>
        <authorList>
            <person name="Kim T."/>
        </authorList>
    </citation>
    <scope>NUCLEOTIDE SEQUENCE [LARGE SCALE GENOMIC DNA]</scope>
    <source>
        <strain evidence="2">TK-2024</strain>
        <tissue evidence="2">Old leaves</tissue>
    </source>
</reference>
<comment type="caution">
    <text evidence="2">The sequence shown here is derived from an EMBL/GenBank/DDBJ whole genome shotgun (WGS) entry which is preliminary data.</text>
</comment>
<sequence length="137" mass="14698">MRVDVKITYPGRQRARGARLQASCDGSGRGDAHTHWRAGAQTTDTEQGVWLEKAGGAQSAGKRVSGSVEGVGRSRTRVTDRRERVFVGGVCDGGVLAGQQKAFGRRPGSRTADGGWRGETEQRRCRGQAVGFLVNKD</sequence>
<evidence type="ECO:0000313" key="2">
    <source>
        <dbReference type="EMBL" id="KAK9005695.1"/>
    </source>
</evidence>
<proteinExistence type="predicted"/>
<protein>
    <submittedName>
        <fullName evidence="2">Uncharacterized protein</fullName>
    </submittedName>
</protein>
<accession>A0ABR2QYC4</accession>
<organism evidence="2 3">
    <name type="scientific">Hibiscus sabdariffa</name>
    <name type="common">roselle</name>
    <dbReference type="NCBI Taxonomy" id="183260"/>
    <lineage>
        <taxon>Eukaryota</taxon>
        <taxon>Viridiplantae</taxon>
        <taxon>Streptophyta</taxon>
        <taxon>Embryophyta</taxon>
        <taxon>Tracheophyta</taxon>
        <taxon>Spermatophyta</taxon>
        <taxon>Magnoliopsida</taxon>
        <taxon>eudicotyledons</taxon>
        <taxon>Gunneridae</taxon>
        <taxon>Pentapetalae</taxon>
        <taxon>rosids</taxon>
        <taxon>malvids</taxon>
        <taxon>Malvales</taxon>
        <taxon>Malvaceae</taxon>
        <taxon>Malvoideae</taxon>
        <taxon>Hibiscus</taxon>
    </lineage>
</organism>